<keyword evidence="2" id="KW-1185">Reference proteome</keyword>
<reference evidence="1 2" key="1">
    <citation type="submission" date="2019-08" db="EMBL/GenBank/DDBJ databases">
        <authorList>
            <person name="Alioto T."/>
            <person name="Alioto T."/>
            <person name="Gomez Garrido J."/>
        </authorList>
    </citation>
    <scope>NUCLEOTIDE SEQUENCE [LARGE SCALE GENOMIC DNA]</scope>
</reference>
<proteinExistence type="predicted"/>
<organism evidence="1 2">
    <name type="scientific">Cinara cedri</name>
    <dbReference type="NCBI Taxonomy" id="506608"/>
    <lineage>
        <taxon>Eukaryota</taxon>
        <taxon>Metazoa</taxon>
        <taxon>Ecdysozoa</taxon>
        <taxon>Arthropoda</taxon>
        <taxon>Hexapoda</taxon>
        <taxon>Insecta</taxon>
        <taxon>Pterygota</taxon>
        <taxon>Neoptera</taxon>
        <taxon>Paraneoptera</taxon>
        <taxon>Hemiptera</taxon>
        <taxon>Sternorrhyncha</taxon>
        <taxon>Aphidomorpha</taxon>
        <taxon>Aphidoidea</taxon>
        <taxon>Aphididae</taxon>
        <taxon>Lachninae</taxon>
        <taxon>Cinara</taxon>
    </lineage>
</organism>
<dbReference type="Proteomes" id="UP000325440">
    <property type="component" value="Unassembled WGS sequence"/>
</dbReference>
<protein>
    <submittedName>
        <fullName evidence="1">Uncharacterized protein</fullName>
    </submittedName>
</protein>
<dbReference type="AlphaFoldDB" id="A0A5E4MFR0"/>
<sequence>MITLQNPQPTTQKSSVAWPAFDPFFVFINIQPQVKGEKIKNIKIKKKPTKLHGAIQLEEQASKQTGIKKNNMKLTPDITKYDITFGNKWNWQNTKKMYSILSRIPQLFLIFKRPMIVSKMKDMFTLRLIRLLISKIQKPVMFIQIALRVQGVTQRYQCPTIDDKKSFIEDIYQSVLYNIENDEEYKTDVHKDENKS</sequence>
<evidence type="ECO:0000313" key="1">
    <source>
        <dbReference type="EMBL" id="VVC29716.1"/>
    </source>
</evidence>
<accession>A0A5E4MFR0</accession>
<gene>
    <name evidence="1" type="ORF">CINCED_3A023595</name>
</gene>
<evidence type="ECO:0000313" key="2">
    <source>
        <dbReference type="Proteomes" id="UP000325440"/>
    </source>
</evidence>
<name>A0A5E4MFR0_9HEMI</name>
<dbReference type="EMBL" id="CABPRJ010000497">
    <property type="protein sequence ID" value="VVC29716.1"/>
    <property type="molecule type" value="Genomic_DNA"/>
</dbReference>